<accession>A0A953M0X4</accession>
<reference evidence="1" key="1">
    <citation type="journal article" date="2021" name="bioRxiv">
        <title>Unraveling nitrogen, sulfur and carbon metabolic pathways and microbial community transcriptional responses to substrate deprivation and toxicity stresses in a bioreactor mimicking anoxic brackish coastal sediment conditions.</title>
        <authorList>
            <person name="Martins P.D."/>
            <person name="Echeveste M.J."/>
            <person name="Arshad A."/>
            <person name="Kurth J."/>
            <person name="Ouboter H."/>
            <person name="Jetten M.S.M."/>
            <person name="Welte C.U."/>
        </authorList>
    </citation>
    <scope>NUCLEOTIDE SEQUENCE</scope>
    <source>
        <strain evidence="1">MAG_39</strain>
    </source>
</reference>
<sequence>MENAKKERGALKTMSIHAGKSLFIKEAGGDVFILLPTLHFSLPTFLYKGF</sequence>
<dbReference type="EMBL" id="JAIOIV010000044">
    <property type="protein sequence ID" value="MBZ0155775.1"/>
    <property type="molecule type" value="Genomic_DNA"/>
</dbReference>
<organism evidence="1 2">
    <name type="scientific">Candidatus Nitrobium versatile</name>
    <dbReference type="NCBI Taxonomy" id="2884831"/>
    <lineage>
        <taxon>Bacteria</taxon>
        <taxon>Pseudomonadati</taxon>
        <taxon>Nitrospirota</taxon>
        <taxon>Nitrospiria</taxon>
        <taxon>Nitrospirales</taxon>
        <taxon>Nitrospiraceae</taxon>
        <taxon>Candidatus Nitrobium</taxon>
    </lineage>
</organism>
<dbReference type="AlphaFoldDB" id="A0A953M0X4"/>
<comment type="caution">
    <text evidence="1">The sequence shown here is derived from an EMBL/GenBank/DDBJ whole genome shotgun (WGS) entry which is preliminary data.</text>
</comment>
<reference evidence="1" key="2">
    <citation type="submission" date="2021-08" db="EMBL/GenBank/DDBJ databases">
        <authorList>
            <person name="Dalcin Martins P."/>
        </authorList>
    </citation>
    <scope>NUCLEOTIDE SEQUENCE</scope>
    <source>
        <strain evidence="1">MAG_39</strain>
    </source>
</reference>
<evidence type="ECO:0000313" key="1">
    <source>
        <dbReference type="EMBL" id="MBZ0155775.1"/>
    </source>
</evidence>
<name>A0A953M0X4_9BACT</name>
<proteinExistence type="predicted"/>
<dbReference type="Proteomes" id="UP000705867">
    <property type="component" value="Unassembled WGS sequence"/>
</dbReference>
<evidence type="ECO:0000313" key="2">
    <source>
        <dbReference type="Proteomes" id="UP000705867"/>
    </source>
</evidence>
<protein>
    <submittedName>
        <fullName evidence="1">Uncharacterized protein</fullName>
    </submittedName>
</protein>
<gene>
    <name evidence="1" type="ORF">K8I29_06100</name>
</gene>